<accession>A0A938Y7V9</accession>
<feature type="transmembrane region" description="Helical" evidence="1">
    <location>
        <begin position="52"/>
        <end position="74"/>
    </location>
</feature>
<organism evidence="2 3">
    <name type="scientific">Nocardioides faecalis</name>
    <dbReference type="NCBI Taxonomy" id="2803858"/>
    <lineage>
        <taxon>Bacteria</taxon>
        <taxon>Bacillati</taxon>
        <taxon>Actinomycetota</taxon>
        <taxon>Actinomycetes</taxon>
        <taxon>Propionibacteriales</taxon>
        <taxon>Nocardioidaceae</taxon>
        <taxon>Nocardioides</taxon>
    </lineage>
</organism>
<evidence type="ECO:0000313" key="3">
    <source>
        <dbReference type="Proteomes" id="UP000663791"/>
    </source>
</evidence>
<reference evidence="2" key="1">
    <citation type="submission" date="2021-01" db="EMBL/GenBank/DDBJ databases">
        <title>Novel species in genus Nocardioides.</title>
        <authorList>
            <person name="Zhang G."/>
        </authorList>
    </citation>
    <scope>NUCLEOTIDE SEQUENCE</scope>
    <source>
        <strain evidence="2">Zg-536</strain>
    </source>
</reference>
<feature type="transmembrane region" description="Helical" evidence="1">
    <location>
        <begin position="80"/>
        <end position="102"/>
    </location>
</feature>
<keyword evidence="1" id="KW-1133">Transmembrane helix</keyword>
<keyword evidence="1" id="KW-0812">Transmembrane</keyword>
<dbReference type="Proteomes" id="UP000663791">
    <property type="component" value="Unassembled WGS sequence"/>
</dbReference>
<dbReference type="RefSeq" id="WP_205290400.1">
    <property type="nucleotide sequence ID" value="NZ_CP074406.1"/>
</dbReference>
<dbReference type="AlphaFoldDB" id="A0A938Y7V9"/>
<keyword evidence="3" id="KW-1185">Reference proteome</keyword>
<gene>
    <name evidence="2" type="ORF">JK386_04295</name>
</gene>
<name>A0A938Y7V9_9ACTN</name>
<sequence length="108" mass="11195">MALTTDLGLAPWRLVAWLGEHGGPLHALLAGWLLLAPAPLLLAALLRPRTPWPWAGLVALHLLAVTVVLARFPHLVPAEVWPVLGAAVVVALASVVSCFGGARPGSAP</sequence>
<proteinExistence type="predicted"/>
<comment type="caution">
    <text evidence="2">The sequence shown here is derived from an EMBL/GenBank/DDBJ whole genome shotgun (WGS) entry which is preliminary data.</text>
</comment>
<dbReference type="EMBL" id="JAERTX010000003">
    <property type="protein sequence ID" value="MBM9459111.1"/>
    <property type="molecule type" value="Genomic_DNA"/>
</dbReference>
<protein>
    <submittedName>
        <fullName evidence="2">Uncharacterized protein</fullName>
    </submittedName>
</protein>
<evidence type="ECO:0000256" key="1">
    <source>
        <dbReference type="SAM" id="Phobius"/>
    </source>
</evidence>
<feature type="transmembrane region" description="Helical" evidence="1">
    <location>
        <begin position="25"/>
        <end position="45"/>
    </location>
</feature>
<keyword evidence="1" id="KW-0472">Membrane</keyword>
<evidence type="ECO:0000313" key="2">
    <source>
        <dbReference type="EMBL" id="MBM9459111.1"/>
    </source>
</evidence>